<evidence type="ECO:0000313" key="3">
    <source>
        <dbReference type="Proteomes" id="UP000680206"/>
    </source>
</evidence>
<feature type="compositionally biased region" description="Low complexity" evidence="1">
    <location>
        <begin position="156"/>
        <end position="178"/>
    </location>
</feature>
<name>A0ABS3SC46_9ACTN</name>
<evidence type="ECO:0000256" key="1">
    <source>
        <dbReference type="SAM" id="MobiDB-lite"/>
    </source>
</evidence>
<dbReference type="RefSeq" id="WP_208252660.1">
    <property type="nucleotide sequence ID" value="NZ_JAGEPF010000052.1"/>
</dbReference>
<dbReference type="EMBL" id="JAGEPF010000052">
    <property type="protein sequence ID" value="MBO2465805.1"/>
    <property type="molecule type" value="Genomic_DNA"/>
</dbReference>
<sequence length="355" mass="37449">MDELQMIATMLDEPPTQESEDAVRHRVLNGMRAPQRPERRAWRRPALWSGLGLTATAAAVTGAVVLSSGTTPRAPDPGAAGPQPMTAKTVLLTAATKAEGAPAGHGRYWSSVIREGGYVVSDSGQHYTVREIGSWDAGPGKDAWVAERVVSSRYTGPAPAGGPSPSGGPVNSPNRGPVTRPGPGKWTKSKVKGGEAFRLADWEGTDPPDVRRLPADPQALRRFLNRTLPDHADPAEWLMSNAQKVGAAPVKPRVLAAMYRLLAAAPGLRGVGAVTDPLGRRGEGVARRVRADGTVLDERLVIDPATGRLLAQESVLVTPGKAWAGRKPGTVVSYDALVSCGWTDKVPAYPVEKAG</sequence>
<reference evidence="2 3" key="1">
    <citation type="submission" date="2021-03" db="EMBL/GenBank/DDBJ databases">
        <title>Actinomadura violae sp. nov., isolated from lichen in Thailand.</title>
        <authorList>
            <person name="Kanchanasin P."/>
            <person name="Saeng-In P."/>
            <person name="Phongsopitanun W."/>
            <person name="Yuki M."/>
            <person name="Kudo T."/>
            <person name="Ohkuma M."/>
            <person name="Tanasupawat S."/>
        </authorList>
    </citation>
    <scope>NUCLEOTIDE SEQUENCE [LARGE SCALE GENOMIC DNA]</scope>
    <source>
        <strain evidence="2 3">LCR2-06</strain>
    </source>
</reference>
<gene>
    <name evidence="2" type="ORF">J4709_50435</name>
</gene>
<proteinExistence type="predicted"/>
<feature type="region of interest" description="Disordered" evidence="1">
    <location>
        <begin position="1"/>
        <end position="21"/>
    </location>
</feature>
<comment type="caution">
    <text evidence="2">The sequence shown here is derived from an EMBL/GenBank/DDBJ whole genome shotgun (WGS) entry which is preliminary data.</text>
</comment>
<keyword evidence="3" id="KW-1185">Reference proteome</keyword>
<dbReference type="Proteomes" id="UP000680206">
    <property type="component" value="Unassembled WGS sequence"/>
</dbReference>
<organism evidence="2 3">
    <name type="scientific">Actinomadura violacea</name>
    <dbReference type="NCBI Taxonomy" id="2819934"/>
    <lineage>
        <taxon>Bacteria</taxon>
        <taxon>Bacillati</taxon>
        <taxon>Actinomycetota</taxon>
        <taxon>Actinomycetes</taxon>
        <taxon>Streptosporangiales</taxon>
        <taxon>Thermomonosporaceae</taxon>
        <taxon>Actinomadura</taxon>
    </lineage>
</organism>
<dbReference type="InterPro" id="IPR047789">
    <property type="entry name" value="CU044_5270-like"/>
</dbReference>
<protein>
    <submittedName>
        <fullName evidence="2">CU044_5270 family protein</fullName>
    </submittedName>
</protein>
<dbReference type="NCBIfam" id="NF038083">
    <property type="entry name" value="CU044_5270_fam"/>
    <property type="match status" value="1"/>
</dbReference>
<evidence type="ECO:0000313" key="2">
    <source>
        <dbReference type="EMBL" id="MBO2465805.1"/>
    </source>
</evidence>
<accession>A0ABS3SC46</accession>
<feature type="region of interest" description="Disordered" evidence="1">
    <location>
        <begin position="155"/>
        <end position="191"/>
    </location>
</feature>